<organism evidence="2 3">
    <name type="scientific">Blumeria graminis f. sp. hordei (strain DH14)</name>
    <name type="common">Barley powdery mildew</name>
    <name type="synonym">Oidium monilioides f. sp. hordei</name>
    <dbReference type="NCBI Taxonomy" id="546991"/>
    <lineage>
        <taxon>Eukaryota</taxon>
        <taxon>Fungi</taxon>
        <taxon>Dikarya</taxon>
        <taxon>Ascomycota</taxon>
        <taxon>Pezizomycotina</taxon>
        <taxon>Leotiomycetes</taxon>
        <taxon>Erysiphales</taxon>
        <taxon>Erysiphaceae</taxon>
        <taxon>Blumeria</taxon>
        <taxon>Blumeria hordei</taxon>
    </lineage>
</organism>
<dbReference type="InParanoid" id="N1JJH0"/>
<feature type="signal peptide" evidence="1">
    <location>
        <begin position="1"/>
        <end position="21"/>
    </location>
</feature>
<proteinExistence type="predicted"/>
<dbReference type="AlphaFoldDB" id="N1JJH0"/>
<feature type="chain" id="PRO_5004107868" evidence="1">
    <location>
        <begin position="22"/>
        <end position="128"/>
    </location>
</feature>
<dbReference type="OrthoDB" id="10305844at2759"/>
<sequence>MKPLRLTVITAILSLSTSLYAAQDGDKGYEMYNCKDIYFYSTSVYASAKRVHDLNGQTVDGYPTSYISRGFSGTGPHKMIPMTPGIEVYMGGQTCGYFLIVDSQGNPRGMIYRDGQKYENCEAYQDES</sequence>
<name>N1JJH0_BLUG1</name>
<dbReference type="SMR" id="N1JJH0"/>
<evidence type="ECO:0000313" key="2">
    <source>
        <dbReference type="EMBL" id="CCU82357.1"/>
    </source>
</evidence>
<dbReference type="Gene3D" id="3.10.450.30">
    <property type="entry name" value="Microbial ribonucleases"/>
    <property type="match status" value="1"/>
</dbReference>
<dbReference type="Proteomes" id="UP000015441">
    <property type="component" value="Unassembled WGS sequence"/>
</dbReference>
<keyword evidence="3" id="KW-1185">Reference proteome</keyword>
<keyword evidence="1" id="KW-0732">Signal</keyword>
<dbReference type="HOGENOM" id="CLU_163482_0_0_1"/>
<protein>
    <submittedName>
        <fullName evidence="2">Putative candidate secreted effector protein</fullName>
    </submittedName>
</protein>
<accession>N1JJH0</accession>
<comment type="caution">
    <text evidence="2">The sequence shown here is derived from an EMBL/GenBank/DDBJ whole genome shotgun (WGS) entry which is preliminary data.</text>
</comment>
<dbReference type="EMBL" id="CAUH01006252">
    <property type="protein sequence ID" value="CCU82357.1"/>
    <property type="molecule type" value="Genomic_DNA"/>
</dbReference>
<evidence type="ECO:0000313" key="3">
    <source>
        <dbReference type="Proteomes" id="UP000015441"/>
    </source>
</evidence>
<reference evidence="2 3" key="1">
    <citation type="journal article" date="2010" name="Science">
        <title>Genome expansion and gene loss in powdery mildew fungi reveal tradeoffs in extreme parasitism.</title>
        <authorList>
            <person name="Spanu P.D."/>
            <person name="Abbott J.C."/>
            <person name="Amselem J."/>
            <person name="Burgis T.A."/>
            <person name="Soanes D.M."/>
            <person name="Stueber K."/>
            <person name="Ver Loren van Themaat E."/>
            <person name="Brown J.K.M."/>
            <person name="Butcher S.A."/>
            <person name="Gurr S.J."/>
            <person name="Lebrun M.-H."/>
            <person name="Ridout C.J."/>
            <person name="Schulze-Lefert P."/>
            <person name="Talbot N.J."/>
            <person name="Ahmadinejad N."/>
            <person name="Ametz C."/>
            <person name="Barton G.R."/>
            <person name="Benjdia M."/>
            <person name="Bidzinski P."/>
            <person name="Bindschedler L.V."/>
            <person name="Both M."/>
            <person name="Brewer M.T."/>
            <person name="Cadle-Davidson L."/>
            <person name="Cadle-Davidson M.M."/>
            <person name="Collemare J."/>
            <person name="Cramer R."/>
            <person name="Frenkel O."/>
            <person name="Godfrey D."/>
            <person name="Harriman J."/>
            <person name="Hoede C."/>
            <person name="King B.C."/>
            <person name="Klages S."/>
            <person name="Kleemann J."/>
            <person name="Knoll D."/>
            <person name="Koti P.S."/>
            <person name="Kreplak J."/>
            <person name="Lopez-Ruiz F.J."/>
            <person name="Lu X."/>
            <person name="Maekawa T."/>
            <person name="Mahanil S."/>
            <person name="Micali C."/>
            <person name="Milgroom M.G."/>
            <person name="Montana G."/>
            <person name="Noir S."/>
            <person name="O'Connell R.J."/>
            <person name="Oberhaensli S."/>
            <person name="Parlange F."/>
            <person name="Pedersen C."/>
            <person name="Quesneville H."/>
            <person name="Reinhardt R."/>
            <person name="Rott M."/>
            <person name="Sacristan S."/>
            <person name="Schmidt S.M."/>
            <person name="Schoen M."/>
            <person name="Skamnioti P."/>
            <person name="Sommer H."/>
            <person name="Stephens A."/>
            <person name="Takahara H."/>
            <person name="Thordal-Christensen H."/>
            <person name="Vigouroux M."/>
            <person name="Wessling R."/>
            <person name="Wicker T."/>
            <person name="Panstruga R."/>
        </authorList>
    </citation>
    <scope>NUCLEOTIDE SEQUENCE [LARGE SCALE GENOMIC DNA]</scope>
    <source>
        <strain evidence="2">DH14</strain>
    </source>
</reference>
<evidence type="ECO:0000256" key="1">
    <source>
        <dbReference type="SAM" id="SignalP"/>
    </source>
</evidence>
<gene>
    <name evidence="2" type="ORF">BGHDH14_bgh04257</name>
</gene>